<evidence type="ECO:0000259" key="2">
    <source>
        <dbReference type="Pfam" id="PF03629"/>
    </source>
</evidence>
<protein>
    <submittedName>
        <fullName evidence="3">Sialate O-acetylesterase</fullName>
    </submittedName>
</protein>
<dbReference type="GO" id="GO:0005975">
    <property type="term" value="P:carbohydrate metabolic process"/>
    <property type="evidence" value="ECO:0007669"/>
    <property type="project" value="TreeGrafter"/>
</dbReference>
<sequence>MVARTGGPGDGGQGASDAVSVGLAAAEEFHGSESAISRWLTVLLALLCTCVSAAAAESSTESLLAPIFQNHAVLQRDAPIRLYGRAEAGASLQIRLAAHRLQVESDAQGDWRAELPALPAGGPHVLEVRSGARVQRVEDVLIGDVWLCSGQSNMVLPVRRSLDADSEIAQAQNDRIRMFTLPEAASLRPASAFARPIAWQLTNPDTVGEFSAACYYFARELQKQIDAPMGLIVAAWGGSRIQAWISTEALSAQGEHDDELDAMQRYAVDPAAGAARWGERWTGWWRRHGSRGPTDAPWSSSFREDADWADAPAELGAWERWGVPELAAYDGMLWYRSGLRLTRAQARQRAVLELGAADETDVTWVNGRVVGSLYGPGEGRRYALPPGLLRAGENHIVVNVLDTWRDGGLAGPASAHALVFQDGTRVALDRGWRWRKASAAGSPPRAPWQSAAGLSTLYNGMIAPLGAYGLRGVVWYQGESNTFEAAAYADLLKSLIADWRQRFKAPLPWLNVQLAGFGAPPTAPADSAWAELREVQRRHAASDPRYGIAAAVDLGDRYDIHPPNKQELGRRLARLARHLVYAETALAPSGPQPVRAWREEGQVRLQFGQLSGALLSHGAEHPIGFELCTAASQAGSAQTDLRSDRAPLQCRYAQAELHGMQVSLRADNAAQATHVRHAWADNPVITLFDSAGLPAQPFELPITPDAAEE</sequence>
<dbReference type="Proteomes" id="UP000199603">
    <property type="component" value="Unassembled WGS sequence"/>
</dbReference>
<organism evidence="3 4">
    <name type="scientific">Aquimonas voraii</name>
    <dbReference type="NCBI Taxonomy" id="265719"/>
    <lineage>
        <taxon>Bacteria</taxon>
        <taxon>Pseudomonadati</taxon>
        <taxon>Pseudomonadota</taxon>
        <taxon>Gammaproteobacteria</taxon>
        <taxon>Lysobacterales</taxon>
        <taxon>Lysobacteraceae</taxon>
        <taxon>Aquimonas</taxon>
    </lineage>
</organism>
<dbReference type="OrthoDB" id="9795554at2"/>
<dbReference type="PANTHER" id="PTHR22901:SF0">
    <property type="entry name" value="SIALATE O-ACETYLESTERASE"/>
    <property type="match status" value="1"/>
</dbReference>
<accession>A0A1G6VMU0</accession>
<gene>
    <name evidence="3" type="ORF">SAMN04488509_103140</name>
</gene>
<dbReference type="Gene3D" id="3.40.50.1110">
    <property type="entry name" value="SGNH hydrolase"/>
    <property type="match status" value="2"/>
</dbReference>
<dbReference type="EMBL" id="FNAG01000003">
    <property type="protein sequence ID" value="SDD54166.1"/>
    <property type="molecule type" value="Genomic_DNA"/>
</dbReference>
<dbReference type="STRING" id="265719.SAMN04488509_103140"/>
<reference evidence="3 4" key="1">
    <citation type="submission" date="2016-10" db="EMBL/GenBank/DDBJ databases">
        <authorList>
            <person name="de Groot N.N."/>
        </authorList>
    </citation>
    <scope>NUCLEOTIDE SEQUENCE [LARGE SCALE GENOMIC DNA]</scope>
    <source>
        <strain evidence="3 4">DSM 16957</strain>
    </source>
</reference>
<evidence type="ECO:0000313" key="3">
    <source>
        <dbReference type="EMBL" id="SDD54166.1"/>
    </source>
</evidence>
<dbReference type="InterPro" id="IPR008979">
    <property type="entry name" value="Galactose-bd-like_sf"/>
</dbReference>
<dbReference type="InterPro" id="IPR036514">
    <property type="entry name" value="SGNH_hydro_sf"/>
</dbReference>
<dbReference type="InterPro" id="IPR005181">
    <property type="entry name" value="SASA"/>
</dbReference>
<evidence type="ECO:0000313" key="4">
    <source>
        <dbReference type="Proteomes" id="UP000199603"/>
    </source>
</evidence>
<dbReference type="InterPro" id="IPR039329">
    <property type="entry name" value="SIAE"/>
</dbReference>
<feature type="domain" description="Sialate O-acetylesterase" evidence="2">
    <location>
        <begin position="446"/>
        <end position="575"/>
    </location>
</feature>
<dbReference type="AlphaFoldDB" id="A0A1G6VMU0"/>
<feature type="domain" description="Sialate O-acetylesterase" evidence="2">
    <location>
        <begin position="144"/>
        <end position="247"/>
    </location>
</feature>
<dbReference type="Pfam" id="PF03629">
    <property type="entry name" value="SASA"/>
    <property type="match status" value="2"/>
</dbReference>
<keyword evidence="1" id="KW-0378">Hydrolase</keyword>
<dbReference type="SUPFAM" id="SSF52266">
    <property type="entry name" value="SGNH hydrolase"/>
    <property type="match status" value="1"/>
</dbReference>
<dbReference type="PANTHER" id="PTHR22901">
    <property type="entry name" value="SIALATE O-ACETYLESTERASE"/>
    <property type="match status" value="1"/>
</dbReference>
<name>A0A1G6VMU0_9GAMM</name>
<dbReference type="GO" id="GO:0001681">
    <property type="term" value="F:sialate O-acetylesterase activity"/>
    <property type="evidence" value="ECO:0007669"/>
    <property type="project" value="InterPro"/>
</dbReference>
<dbReference type="SUPFAM" id="SSF49785">
    <property type="entry name" value="Galactose-binding domain-like"/>
    <property type="match status" value="1"/>
</dbReference>
<keyword evidence="4" id="KW-1185">Reference proteome</keyword>
<evidence type="ECO:0000256" key="1">
    <source>
        <dbReference type="ARBA" id="ARBA00022801"/>
    </source>
</evidence>
<proteinExistence type="predicted"/>